<evidence type="ECO:0000313" key="7">
    <source>
        <dbReference type="Proteomes" id="UP000182011"/>
    </source>
</evidence>
<dbReference type="EMBL" id="FAOP01000002">
    <property type="protein sequence ID" value="CUU01759.1"/>
    <property type="molecule type" value="Genomic_DNA"/>
</dbReference>
<dbReference type="Pfam" id="PF00977">
    <property type="entry name" value="His_biosynth"/>
    <property type="match status" value="1"/>
</dbReference>
<keyword evidence="2 5" id="KW-0028">Amino-acid biosynthesis</keyword>
<protein>
    <submittedName>
        <fullName evidence="6">1-(5-phosphoribosyl)-5-[(5-phosphoribosylamino)methylideneamino] imidazole-4-carboxamide isomerase</fullName>
    </submittedName>
</protein>
<dbReference type="SUPFAM" id="SSF51366">
    <property type="entry name" value="Ribulose-phoshate binding barrel"/>
    <property type="match status" value="1"/>
</dbReference>
<dbReference type="InterPro" id="IPR013785">
    <property type="entry name" value="Aldolase_TIM"/>
</dbReference>
<dbReference type="GO" id="GO:0000105">
    <property type="term" value="P:L-histidine biosynthetic process"/>
    <property type="evidence" value="ECO:0007669"/>
    <property type="project" value="UniProtKB-KW"/>
</dbReference>
<reference evidence="6 7" key="1">
    <citation type="submission" date="2015-11" db="EMBL/GenBank/DDBJ databases">
        <authorList>
            <person name="Zhang Y."/>
            <person name="Guo Z."/>
        </authorList>
    </citation>
    <scope>NUCLEOTIDE SEQUENCE [LARGE SCALE GENOMIC DNA]</scope>
    <source>
        <strain evidence="6">JGI-4</strain>
    </source>
</reference>
<accession>A0A0P1M1P0</accession>
<dbReference type="STRING" id="1633631.GCA_001442925_00358"/>
<dbReference type="GO" id="GO:0005737">
    <property type="term" value="C:cytoplasm"/>
    <property type="evidence" value="ECO:0007669"/>
    <property type="project" value="TreeGrafter"/>
</dbReference>
<dbReference type="GO" id="GO:0003949">
    <property type="term" value="F:1-(5-phosphoribosyl)-5-[(5-phosphoribosylamino)methylideneamino]imidazole-4-carboxamide isomerase activity"/>
    <property type="evidence" value="ECO:0007669"/>
    <property type="project" value="InterPro"/>
</dbReference>
<dbReference type="Gene3D" id="3.20.20.70">
    <property type="entry name" value="Aldolase class I"/>
    <property type="match status" value="1"/>
</dbReference>
<dbReference type="InterPro" id="IPR006062">
    <property type="entry name" value="His_biosynth"/>
</dbReference>
<proteinExistence type="inferred from homology"/>
<accession>A0A0S4MUX9</accession>
<gene>
    <name evidence="6" type="ORF">JGI4_00356</name>
</gene>
<accession>A0A0N7MP92</accession>
<dbReference type="PANTHER" id="PTHR43090">
    <property type="entry name" value="1-(5-PHOSPHORIBOSYL)-5-[(5-PHOSPHORIBOSYLAMINO)METHYLIDENEAMINO] IMIDAZOLE-4-CARBOXAMIDE ISOMERASE"/>
    <property type="match status" value="1"/>
</dbReference>
<evidence type="ECO:0000313" key="6">
    <source>
        <dbReference type="EMBL" id="CUU01759.1"/>
    </source>
</evidence>
<keyword evidence="6" id="KW-0413">Isomerase</keyword>
<accession>A0A0P1M4H1</accession>
<dbReference type="AlphaFoldDB" id="A0A0P1NWR8"/>
<dbReference type="Proteomes" id="UP000182011">
    <property type="component" value="Unassembled WGS sequence"/>
</dbReference>
<comment type="similarity">
    <text evidence="1 5">Belongs to the HisA/HisF family.</text>
</comment>
<evidence type="ECO:0000256" key="5">
    <source>
        <dbReference type="RuleBase" id="RU003657"/>
    </source>
</evidence>
<accession>A0A0P1NWR8</accession>
<evidence type="ECO:0000256" key="2">
    <source>
        <dbReference type="ARBA" id="ARBA00022605"/>
    </source>
</evidence>
<evidence type="ECO:0000256" key="4">
    <source>
        <dbReference type="ARBA" id="ARBA00029440"/>
    </source>
</evidence>
<name>A0A0P1NWR8_9BACT</name>
<dbReference type="PANTHER" id="PTHR43090:SF2">
    <property type="entry name" value="1-(5-PHOSPHORIBOSYL)-5-[(5-PHOSPHORIBOSYLAMINO)METHYLIDENEAMINO] IMIDAZOLE-4-CARBOXAMIDE ISOMERASE"/>
    <property type="match status" value="1"/>
</dbReference>
<keyword evidence="3 5" id="KW-0368">Histidine biosynthesis</keyword>
<accession>A0A0P1LHA4</accession>
<dbReference type="GO" id="GO:0000162">
    <property type="term" value="P:L-tryptophan biosynthetic process"/>
    <property type="evidence" value="ECO:0007669"/>
    <property type="project" value="TreeGrafter"/>
</dbReference>
<evidence type="ECO:0000256" key="3">
    <source>
        <dbReference type="ARBA" id="ARBA00023102"/>
    </source>
</evidence>
<dbReference type="RefSeq" id="WP_082349066.1">
    <property type="nucleotide sequence ID" value="NZ_CZVJ01000031.1"/>
</dbReference>
<organism evidence="6 7">
    <name type="scientific">Candidatus Kryptonium thompsonii</name>
    <dbReference type="NCBI Taxonomy" id="1633631"/>
    <lineage>
        <taxon>Bacteria</taxon>
        <taxon>Pseudomonadati</taxon>
        <taxon>Candidatus Kryptoniota</taxon>
        <taxon>Candidatus Kryptonium</taxon>
    </lineage>
</organism>
<sequence length="238" mass="27139">MILVIPAIEIKDGKCTCVIQSLPENPKVYPDDPIEVAKIWRKENAKALYLIDVDGRIAGKPQNLDVFKKIVNAVDIPVIASGGFRDYESVKRAIKDGILRIALDTVAYKDLELLKKLINEFMSKRITIHIEARDGNLIGEDITVFETIQKVKEAGIERIIYNDILEDGTVNFRALKNVAEKSEIKIMVEGELNGYQDLNKLFEFEKYGVDSVIINRALYYNKFPCQHLWRIVEAELNL</sequence>
<evidence type="ECO:0000256" key="1">
    <source>
        <dbReference type="ARBA" id="ARBA00009667"/>
    </source>
</evidence>
<comment type="pathway">
    <text evidence="4">Amino-acid biosynthesis.</text>
</comment>
<dbReference type="InterPro" id="IPR011060">
    <property type="entry name" value="RibuloseP-bd_barrel"/>
</dbReference>
<accession>A0A0P1P5N2</accession>
<accession>A0A0P1LJV2</accession>
<dbReference type="InterPro" id="IPR044524">
    <property type="entry name" value="Isoase_HisA-like"/>
</dbReference>